<dbReference type="InterPro" id="IPR000424">
    <property type="entry name" value="Primosome_PriB/ssb"/>
</dbReference>
<dbReference type="PROSITE" id="PS50935">
    <property type="entry name" value="SSB"/>
    <property type="match status" value="1"/>
</dbReference>
<keyword evidence="1 2" id="KW-0238">DNA-binding</keyword>
<reference evidence="3 4" key="1">
    <citation type="submission" date="2019-09" db="EMBL/GenBank/DDBJ databases">
        <title>Draft genome sequences of 48 bacterial type strains from the CCUG.</title>
        <authorList>
            <person name="Tunovic T."/>
            <person name="Pineiro-Iglesias B."/>
            <person name="Unosson C."/>
            <person name="Inganas E."/>
            <person name="Ohlen M."/>
            <person name="Cardew S."/>
            <person name="Jensie-Markopoulos S."/>
            <person name="Salva-Serra F."/>
            <person name="Jaen-Luchoro D."/>
            <person name="Karlsson R."/>
            <person name="Svensson-Stadler L."/>
            <person name="Chun J."/>
            <person name="Moore E."/>
        </authorList>
    </citation>
    <scope>NUCLEOTIDE SEQUENCE [LARGE SCALE GENOMIC DNA]</scope>
    <source>
        <strain evidence="3 4">CCUG 34538</strain>
    </source>
</reference>
<proteinExistence type="predicted"/>
<gene>
    <name evidence="3" type="ORF">F7P66_08705</name>
</gene>
<dbReference type="EMBL" id="VZON01000010">
    <property type="protein sequence ID" value="KAB0611219.1"/>
    <property type="molecule type" value="Genomic_DNA"/>
</dbReference>
<name>A0AAV6EE98_CAMHY</name>
<comment type="caution">
    <text evidence="3">The sequence shown here is derived from an EMBL/GenBank/DDBJ whole genome shotgun (WGS) entry which is preliminary data.</text>
</comment>
<dbReference type="Gene3D" id="2.40.50.140">
    <property type="entry name" value="Nucleic acid-binding proteins"/>
    <property type="match status" value="1"/>
</dbReference>
<evidence type="ECO:0000256" key="2">
    <source>
        <dbReference type="PROSITE-ProRule" id="PRU00252"/>
    </source>
</evidence>
<accession>A0AAV6EE98</accession>
<dbReference type="Proteomes" id="UP000423641">
    <property type="component" value="Unassembled WGS sequence"/>
</dbReference>
<dbReference type="SUPFAM" id="SSF50249">
    <property type="entry name" value="Nucleic acid-binding proteins"/>
    <property type="match status" value="1"/>
</dbReference>
<dbReference type="GO" id="GO:0003697">
    <property type="term" value="F:single-stranded DNA binding"/>
    <property type="evidence" value="ECO:0007669"/>
    <property type="project" value="InterPro"/>
</dbReference>
<protein>
    <submittedName>
        <fullName evidence="3">Single-stranded DNA-binding protein</fullName>
    </submittedName>
</protein>
<evidence type="ECO:0000313" key="3">
    <source>
        <dbReference type="EMBL" id="KAB0611219.1"/>
    </source>
</evidence>
<evidence type="ECO:0000256" key="1">
    <source>
        <dbReference type="ARBA" id="ARBA00023125"/>
    </source>
</evidence>
<dbReference type="AlphaFoldDB" id="A0AAV6EE98"/>
<sequence length="59" mass="7180">MLVEGRLKFDIWQDKNGINYYKHSIIVESMEMLYNKENTDNQARNDDKYYETDNDIIPF</sequence>
<evidence type="ECO:0000313" key="4">
    <source>
        <dbReference type="Proteomes" id="UP000423641"/>
    </source>
</evidence>
<organism evidence="3 4">
    <name type="scientific">Campylobacter hyointestinalis subsp. lawsonii</name>
    <dbReference type="NCBI Taxonomy" id="91353"/>
    <lineage>
        <taxon>Bacteria</taxon>
        <taxon>Pseudomonadati</taxon>
        <taxon>Campylobacterota</taxon>
        <taxon>Epsilonproteobacteria</taxon>
        <taxon>Campylobacterales</taxon>
        <taxon>Campylobacteraceae</taxon>
        <taxon>Campylobacter</taxon>
    </lineage>
</organism>
<dbReference type="InterPro" id="IPR012340">
    <property type="entry name" value="NA-bd_OB-fold"/>
</dbReference>